<sequence>MARTIENDLVDQHTIKLLNSLIDKALPSSAYANVMYELGLRFGSLISDRIGSLSDAVSLVCTVEDADSLGKGIVEVLEEKGRKVLLTVFWNKRFKPNKENDISVAPILREFHDEGYKDARVLIVIKSIIANSCVVRTNLTRLIEESNPERILVVAPVLLEGATKKLENEFDSVVSKKFEYLYFAVDNAKTSDGNVDPGVGGNIYERLGFGDQDNKNRFTPAIVKQRRQRSA</sequence>
<evidence type="ECO:0000313" key="2">
    <source>
        <dbReference type="Proteomes" id="UP000607559"/>
    </source>
</evidence>
<organism evidence="1 2">
    <name type="scientific">Puia dinghuensis</name>
    <dbReference type="NCBI Taxonomy" id="1792502"/>
    <lineage>
        <taxon>Bacteria</taxon>
        <taxon>Pseudomonadati</taxon>
        <taxon>Bacteroidota</taxon>
        <taxon>Chitinophagia</taxon>
        <taxon>Chitinophagales</taxon>
        <taxon>Chitinophagaceae</taxon>
        <taxon>Puia</taxon>
    </lineage>
</organism>
<keyword evidence="2" id="KW-1185">Reference proteome</keyword>
<evidence type="ECO:0000313" key="1">
    <source>
        <dbReference type="EMBL" id="GGA93724.1"/>
    </source>
</evidence>
<evidence type="ECO:0008006" key="3">
    <source>
        <dbReference type="Google" id="ProtNLM"/>
    </source>
</evidence>
<dbReference type="EMBL" id="BMJC01000002">
    <property type="protein sequence ID" value="GGA93724.1"/>
    <property type="molecule type" value="Genomic_DNA"/>
</dbReference>
<protein>
    <recommendedName>
        <fullName evidence="3">Phosphoribosyltransferase</fullName>
    </recommendedName>
</protein>
<dbReference type="RefSeq" id="WP_188930471.1">
    <property type="nucleotide sequence ID" value="NZ_BMJC01000002.1"/>
</dbReference>
<reference evidence="1" key="2">
    <citation type="submission" date="2020-09" db="EMBL/GenBank/DDBJ databases">
        <authorList>
            <person name="Sun Q."/>
            <person name="Zhou Y."/>
        </authorList>
    </citation>
    <scope>NUCLEOTIDE SEQUENCE</scope>
    <source>
        <strain evidence="1">CGMCC 1.15448</strain>
    </source>
</reference>
<name>A0A8J2XSU9_9BACT</name>
<comment type="caution">
    <text evidence="1">The sequence shown here is derived from an EMBL/GenBank/DDBJ whole genome shotgun (WGS) entry which is preliminary data.</text>
</comment>
<accession>A0A8J2XSU9</accession>
<dbReference type="AlphaFoldDB" id="A0A8J2XSU9"/>
<reference evidence="1" key="1">
    <citation type="journal article" date="2014" name="Int. J. Syst. Evol. Microbiol.">
        <title>Complete genome sequence of Corynebacterium casei LMG S-19264T (=DSM 44701T), isolated from a smear-ripened cheese.</title>
        <authorList>
            <consortium name="US DOE Joint Genome Institute (JGI-PGF)"/>
            <person name="Walter F."/>
            <person name="Albersmeier A."/>
            <person name="Kalinowski J."/>
            <person name="Ruckert C."/>
        </authorList>
    </citation>
    <scope>NUCLEOTIDE SEQUENCE</scope>
    <source>
        <strain evidence="1">CGMCC 1.15448</strain>
    </source>
</reference>
<gene>
    <name evidence="1" type="ORF">GCM10011511_16270</name>
</gene>
<dbReference type="Proteomes" id="UP000607559">
    <property type="component" value="Unassembled WGS sequence"/>
</dbReference>
<proteinExistence type="predicted"/>